<evidence type="ECO:0000313" key="5">
    <source>
        <dbReference type="EMBL" id="RDW59115.1"/>
    </source>
</evidence>
<dbReference type="GO" id="GO:0008270">
    <property type="term" value="F:zinc ion binding"/>
    <property type="evidence" value="ECO:0007669"/>
    <property type="project" value="InterPro"/>
</dbReference>
<reference evidence="5 6" key="1">
    <citation type="journal article" date="2018" name="IMA Fungus">
        <title>IMA Genome-F 9: Draft genome sequence of Annulohypoxylon stygium, Aspergillus mulundensis, Berkeleyomyces basicola (syn. Thielaviopsis basicola), Ceratocystis smalleyi, two Cercospora beticola strains, Coleophoma cylindrospora, Fusarium fracticaudum, Phialophora cf. hyalina, and Morchella septimelata.</title>
        <authorList>
            <person name="Wingfield B.D."/>
            <person name="Bills G.F."/>
            <person name="Dong Y."/>
            <person name="Huang W."/>
            <person name="Nel W.J."/>
            <person name="Swalarsk-Parry B.S."/>
            <person name="Vaghefi N."/>
            <person name="Wilken P.M."/>
            <person name="An Z."/>
            <person name="de Beer Z.W."/>
            <person name="De Vos L."/>
            <person name="Chen L."/>
            <person name="Duong T.A."/>
            <person name="Gao Y."/>
            <person name="Hammerbacher A."/>
            <person name="Kikkert J.R."/>
            <person name="Li Y."/>
            <person name="Li H."/>
            <person name="Li K."/>
            <person name="Li Q."/>
            <person name="Liu X."/>
            <person name="Ma X."/>
            <person name="Naidoo K."/>
            <person name="Pethybridge S.J."/>
            <person name="Sun J."/>
            <person name="Steenkamp E.T."/>
            <person name="van der Nest M.A."/>
            <person name="van Wyk S."/>
            <person name="Wingfield M.J."/>
            <person name="Xiong C."/>
            <person name="Yue Q."/>
            <person name="Zhang X."/>
        </authorList>
    </citation>
    <scope>NUCLEOTIDE SEQUENCE [LARGE SCALE GENOMIC DNA]</scope>
    <source>
        <strain evidence="5 6">BP5796</strain>
    </source>
</reference>
<accession>A0A3D8QB92</accession>
<keyword evidence="3" id="KW-0539">Nucleus</keyword>
<dbReference type="SMART" id="SM00906">
    <property type="entry name" value="Fungal_trans"/>
    <property type="match status" value="1"/>
</dbReference>
<organism evidence="5 6">
    <name type="scientific">Coleophoma crateriformis</name>
    <dbReference type="NCBI Taxonomy" id="565419"/>
    <lineage>
        <taxon>Eukaryota</taxon>
        <taxon>Fungi</taxon>
        <taxon>Dikarya</taxon>
        <taxon>Ascomycota</taxon>
        <taxon>Pezizomycotina</taxon>
        <taxon>Leotiomycetes</taxon>
        <taxon>Helotiales</taxon>
        <taxon>Dermateaceae</taxon>
        <taxon>Coleophoma</taxon>
    </lineage>
</organism>
<dbReference type="GO" id="GO:0003677">
    <property type="term" value="F:DNA binding"/>
    <property type="evidence" value="ECO:0007669"/>
    <property type="project" value="InterPro"/>
</dbReference>
<comment type="subcellular location">
    <subcellularLocation>
        <location evidence="1">Nucleus</location>
    </subcellularLocation>
</comment>
<dbReference type="GO" id="GO:0006351">
    <property type="term" value="P:DNA-templated transcription"/>
    <property type="evidence" value="ECO:0007669"/>
    <property type="project" value="InterPro"/>
</dbReference>
<dbReference type="EMBL" id="PDLN01000020">
    <property type="protein sequence ID" value="RDW59115.1"/>
    <property type="molecule type" value="Genomic_DNA"/>
</dbReference>
<evidence type="ECO:0000256" key="2">
    <source>
        <dbReference type="ARBA" id="ARBA00022723"/>
    </source>
</evidence>
<dbReference type="AlphaFoldDB" id="A0A3D8QB92"/>
<evidence type="ECO:0000256" key="1">
    <source>
        <dbReference type="ARBA" id="ARBA00004123"/>
    </source>
</evidence>
<evidence type="ECO:0000313" key="6">
    <source>
        <dbReference type="Proteomes" id="UP000256328"/>
    </source>
</evidence>
<name>A0A3D8QB92_9HELO</name>
<proteinExistence type="predicted"/>
<sequence length="624" mass="69649">MVESNNPTEGESIVFAGHDQHKDAQVDVDALSGGSRVDDQLLDFVRQQEAGAHDLGHTFWTSLSQEIGGIRQLLEDTAEVETPPELSPDPSDLHHQSSFLFHGNDFDLEHPSDLHCSHLIRFYFSNVHPLCMILHKPTARLYLESSRSSPSQATTESARRGLDALRHAVYFAAVTSMSRAGCMQYLGAAKDSLVMRYMRSCEAALSRADFLNSVEIATLQALVIYVTAIRSHRSNRSGWSLIGLVVRLAHSLNLHRDGDGRAFSPFDAEMRRRLWWHIIVLDIRAAEDRATEPMIYDGSFNTSMPHNLNDSDFDPSSGSLPKAKIGTTDMTFSLICMDVSNTFLVVNYVPPRKQRILSIPQQEDIIKGCTGRIDSIYLAGSVASDPKTWVVSTIGQLLILRLWLVVQYPLQSVRLNKQYFPSGLGLRTATLYLALRESLETSEYSTGHRWFFQTYVPWHALAVALVALCKQTKGPLVEQAWSVIDQGFEKWGGRMADSQGGMLWRPIKSLMRKARAARETHLESLNRPPQLSVSPAPLTDGVDIGLPRLSLEPHGSNTLDPFLIGNFESIHPTIFPCAEVDALNTPGNDPLFTEFADNSTNWDENWNEFLLDAGTFSVDPPFEI</sequence>
<dbReference type="Pfam" id="PF04082">
    <property type="entry name" value="Fungal_trans"/>
    <property type="match status" value="1"/>
</dbReference>
<protein>
    <recommendedName>
        <fullName evidence="4">Xylanolytic transcriptional activator regulatory domain-containing protein</fullName>
    </recommendedName>
</protein>
<feature type="domain" description="Xylanolytic transcriptional activator regulatory" evidence="4">
    <location>
        <begin position="238"/>
        <end position="311"/>
    </location>
</feature>
<dbReference type="CDD" id="cd12148">
    <property type="entry name" value="fungal_TF_MHR"/>
    <property type="match status" value="1"/>
</dbReference>
<dbReference type="PANTHER" id="PTHR31001">
    <property type="entry name" value="UNCHARACTERIZED TRANSCRIPTIONAL REGULATORY PROTEIN"/>
    <property type="match status" value="1"/>
</dbReference>
<dbReference type="InterPro" id="IPR007219">
    <property type="entry name" value="XnlR_reg_dom"/>
</dbReference>
<dbReference type="Proteomes" id="UP000256328">
    <property type="component" value="Unassembled WGS sequence"/>
</dbReference>
<dbReference type="PANTHER" id="PTHR31001:SF50">
    <property type="entry name" value="ZN(II)2CYS6 TRANSCRIPTION FACTOR (EUROFUNG)"/>
    <property type="match status" value="1"/>
</dbReference>
<dbReference type="OrthoDB" id="435881at2759"/>
<keyword evidence="6" id="KW-1185">Reference proteome</keyword>
<dbReference type="GO" id="GO:0005634">
    <property type="term" value="C:nucleus"/>
    <property type="evidence" value="ECO:0007669"/>
    <property type="project" value="UniProtKB-SubCell"/>
</dbReference>
<gene>
    <name evidence="5" type="ORF">BP5796_12039</name>
</gene>
<dbReference type="InterPro" id="IPR050613">
    <property type="entry name" value="Sec_Metabolite_Reg"/>
</dbReference>
<evidence type="ECO:0000256" key="3">
    <source>
        <dbReference type="ARBA" id="ARBA00023242"/>
    </source>
</evidence>
<keyword evidence="2" id="KW-0479">Metal-binding</keyword>
<comment type="caution">
    <text evidence="5">The sequence shown here is derived from an EMBL/GenBank/DDBJ whole genome shotgun (WGS) entry which is preliminary data.</text>
</comment>
<evidence type="ECO:0000259" key="4">
    <source>
        <dbReference type="SMART" id="SM00906"/>
    </source>
</evidence>